<proteinExistence type="predicted"/>
<dbReference type="InterPro" id="IPR017459">
    <property type="entry name" value="Glycosyl_Trfase_fam3_N_dom"/>
</dbReference>
<dbReference type="PANTHER" id="PTHR43285">
    <property type="entry name" value="ANTHRANILATE PHOSPHORIBOSYLTRANSFERASE"/>
    <property type="match status" value="1"/>
</dbReference>
<evidence type="ECO:0000259" key="3">
    <source>
        <dbReference type="Pfam" id="PF02885"/>
    </source>
</evidence>
<keyword evidence="2 4" id="KW-0808">Transferase</keyword>
<evidence type="ECO:0000256" key="1">
    <source>
        <dbReference type="ARBA" id="ARBA00022676"/>
    </source>
</evidence>
<feature type="domain" description="Glycosyl transferase family 3 N-terminal" evidence="3">
    <location>
        <begin position="17"/>
        <end position="81"/>
    </location>
</feature>
<comment type="caution">
    <text evidence="4">The sequence shown here is derived from an EMBL/GenBank/DDBJ whole genome shotgun (WGS) entry which is preliminary data.</text>
</comment>
<dbReference type="GO" id="GO:0004048">
    <property type="term" value="F:anthranilate phosphoribosyltransferase activity"/>
    <property type="evidence" value="ECO:0007669"/>
    <property type="project" value="InterPro"/>
</dbReference>
<dbReference type="Gene3D" id="3.40.1030.10">
    <property type="entry name" value="Nucleoside phosphorylase/phosphoribosyltransferase catalytic domain"/>
    <property type="match status" value="1"/>
</dbReference>
<accession>A0A4R4AGI6</accession>
<dbReference type="InterPro" id="IPR035902">
    <property type="entry name" value="Nuc_phospho_transferase"/>
</dbReference>
<dbReference type="Pfam" id="PF02885">
    <property type="entry name" value="Glycos_trans_3N"/>
    <property type="match status" value="1"/>
</dbReference>
<dbReference type="AlphaFoldDB" id="A0A4R4AGI6"/>
<dbReference type="InterPro" id="IPR005940">
    <property type="entry name" value="Anthranilate_Pribosyl_Tfrase"/>
</dbReference>
<name>A0A4R4AGI6_MARGR</name>
<dbReference type="Gene3D" id="1.20.970.10">
    <property type="entry name" value="Transferase, Pyrimidine Nucleoside Phosphorylase, Chain C"/>
    <property type="match status" value="1"/>
</dbReference>
<dbReference type="Proteomes" id="UP000295247">
    <property type="component" value="Unassembled WGS sequence"/>
</dbReference>
<dbReference type="InterPro" id="IPR036320">
    <property type="entry name" value="Glycosyl_Trfase_fam3_N_dom_sf"/>
</dbReference>
<protein>
    <submittedName>
        <fullName evidence="4">Anthranilate phosphoribosyltransferase</fullName>
    </submittedName>
</protein>
<reference evidence="4 5" key="1">
    <citation type="submission" date="2019-03" db="EMBL/GenBank/DDBJ databases">
        <title>Genomic Encyclopedia of Type Strains, Phase IV (KMG-IV): sequencing the most valuable type-strain genomes for metagenomic binning, comparative biology and taxonomic classification.</title>
        <authorList>
            <person name="Goeker M."/>
        </authorList>
    </citation>
    <scope>NUCLEOTIDE SEQUENCE [LARGE SCALE GENOMIC DNA]</scope>
    <source>
        <strain evidence="4 5">DSM 203</strain>
    </source>
</reference>
<dbReference type="RefSeq" id="WP_132228704.1">
    <property type="nucleotide sequence ID" value="NZ_NRRH01000003.1"/>
</dbReference>
<dbReference type="EMBL" id="SMDC01000002">
    <property type="protein sequence ID" value="TCW38357.1"/>
    <property type="molecule type" value="Genomic_DNA"/>
</dbReference>
<keyword evidence="1 4" id="KW-0328">Glycosyltransferase</keyword>
<dbReference type="SUPFAM" id="SSF47648">
    <property type="entry name" value="Nucleoside phosphorylase/phosphoribosyltransferase N-terminal domain"/>
    <property type="match status" value="1"/>
</dbReference>
<organism evidence="4 5">
    <name type="scientific">Marichromatium gracile</name>
    <name type="common">Chromatium gracile</name>
    <dbReference type="NCBI Taxonomy" id="1048"/>
    <lineage>
        <taxon>Bacteria</taxon>
        <taxon>Pseudomonadati</taxon>
        <taxon>Pseudomonadota</taxon>
        <taxon>Gammaproteobacteria</taxon>
        <taxon>Chromatiales</taxon>
        <taxon>Chromatiaceae</taxon>
        <taxon>Marichromatium</taxon>
    </lineage>
</organism>
<dbReference type="GO" id="GO:0005829">
    <property type="term" value="C:cytosol"/>
    <property type="evidence" value="ECO:0007669"/>
    <property type="project" value="TreeGrafter"/>
</dbReference>
<dbReference type="SUPFAM" id="SSF52418">
    <property type="entry name" value="Nucleoside phosphorylase/phosphoribosyltransferase catalytic domain"/>
    <property type="match status" value="1"/>
</dbReference>
<evidence type="ECO:0000313" key="5">
    <source>
        <dbReference type="Proteomes" id="UP000295247"/>
    </source>
</evidence>
<evidence type="ECO:0000256" key="2">
    <source>
        <dbReference type="ARBA" id="ARBA00022679"/>
    </source>
</evidence>
<evidence type="ECO:0000313" key="4">
    <source>
        <dbReference type="EMBL" id="TCW38357.1"/>
    </source>
</evidence>
<dbReference type="PANTHER" id="PTHR43285:SF2">
    <property type="entry name" value="ANTHRANILATE PHOSPHORIBOSYLTRANSFERASE"/>
    <property type="match status" value="1"/>
</dbReference>
<dbReference type="GO" id="GO:0000162">
    <property type="term" value="P:L-tryptophan biosynthetic process"/>
    <property type="evidence" value="ECO:0007669"/>
    <property type="project" value="InterPro"/>
</dbReference>
<sequence length="373" mass="40029">MPTDTSPSTENRELMRSIIQRVATGPDLSKDISLAEARQAMRSILDATADPVQAAIFLIALRMKRETDDELRGILEAIQEATGHAVAEVDEVVDIADPYDGYNRSLPVSPFLMPLLAECGVATISHGANAVGPKFGVTHRHVLEAAGVAVDLSPVEVAARLSDPDLGWGYVDQRAYCAALHNLLGLRETIVKRQALTTVEVLARPVHGRRHTHLMTGYVHKPYPRIYALLARHAGFESALLVRGVEGGVIPSLRQRGLCFNYQRMGEEQSFEVDPTSLGIEQALRAPPLPESLPQTTRAGDDIAIAVDLPATATAAARAGLAALEGRHGPAYDALVLGAALVLWHLGRVPSLEAGAIRARAVLDSGRAARRVC</sequence>
<gene>
    <name evidence="4" type="ORF">EDC29_102250</name>
</gene>